<accession>A0ACB8QLS3</accession>
<name>A0ACB8QLS3_9AGAM</name>
<gene>
    <name evidence="1" type="ORF">K488DRAFT_78269</name>
</gene>
<protein>
    <submittedName>
        <fullName evidence="1">Uncharacterized protein</fullName>
    </submittedName>
</protein>
<dbReference type="Proteomes" id="UP000814128">
    <property type="component" value="Unassembled WGS sequence"/>
</dbReference>
<organism evidence="1 2">
    <name type="scientific">Vararia minispora EC-137</name>
    <dbReference type="NCBI Taxonomy" id="1314806"/>
    <lineage>
        <taxon>Eukaryota</taxon>
        <taxon>Fungi</taxon>
        <taxon>Dikarya</taxon>
        <taxon>Basidiomycota</taxon>
        <taxon>Agaricomycotina</taxon>
        <taxon>Agaricomycetes</taxon>
        <taxon>Russulales</taxon>
        <taxon>Lachnocladiaceae</taxon>
        <taxon>Vararia</taxon>
    </lineage>
</organism>
<reference evidence="1" key="2">
    <citation type="journal article" date="2022" name="New Phytol.">
        <title>Evolutionary transition to the ectomycorrhizal habit in the genomes of a hyperdiverse lineage of mushroom-forming fungi.</title>
        <authorList>
            <person name="Looney B."/>
            <person name="Miyauchi S."/>
            <person name="Morin E."/>
            <person name="Drula E."/>
            <person name="Courty P.E."/>
            <person name="Kohler A."/>
            <person name="Kuo A."/>
            <person name="LaButti K."/>
            <person name="Pangilinan J."/>
            <person name="Lipzen A."/>
            <person name="Riley R."/>
            <person name="Andreopoulos W."/>
            <person name="He G."/>
            <person name="Johnson J."/>
            <person name="Nolan M."/>
            <person name="Tritt A."/>
            <person name="Barry K.W."/>
            <person name="Grigoriev I.V."/>
            <person name="Nagy L.G."/>
            <person name="Hibbett D."/>
            <person name="Henrissat B."/>
            <person name="Matheny P.B."/>
            <person name="Labbe J."/>
            <person name="Martin F.M."/>
        </authorList>
    </citation>
    <scope>NUCLEOTIDE SEQUENCE</scope>
    <source>
        <strain evidence="1">EC-137</strain>
    </source>
</reference>
<evidence type="ECO:0000313" key="1">
    <source>
        <dbReference type="EMBL" id="KAI0032771.1"/>
    </source>
</evidence>
<comment type="caution">
    <text evidence="1">The sequence shown here is derived from an EMBL/GenBank/DDBJ whole genome shotgun (WGS) entry which is preliminary data.</text>
</comment>
<proteinExistence type="predicted"/>
<reference evidence="1" key="1">
    <citation type="submission" date="2021-02" db="EMBL/GenBank/DDBJ databases">
        <authorList>
            <consortium name="DOE Joint Genome Institute"/>
            <person name="Ahrendt S."/>
            <person name="Looney B.P."/>
            <person name="Miyauchi S."/>
            <person name="Morin E."/>
            <person name="Drula E."/>
            <person name="Courty P.E."/>
            <person name="Chicoki N."/>
            <person name="Fauchery L."/>
            <person name="Kohler A."/>
            <person name="Kuo A."/>
            <person name="Labutti K."/>
            <person name="Pangilinan J."/>
            <person name="Lipzen A."/>
            <person name="Riley R."/>
            <person name="Andreopoulos W."/>
            <person name="He G."/>
            <person name="Johnson J."/>
            <person name="Barry K.W."/>
            <person name="Grigoriev I.V."/>
            <person name="Nagy L."/>
            <person name="Hibbett D."/>
            <person name="Henrissat B."/>
            <person name="Matheny P.B."/>
            <person name="Labbe J."/>
            <person name="Martin F."/>
        </authorList>
    </citation>
    <scope>NUCLEOTIDE SEQUENCE</scope>
    <source>
        <strain evidence="1">EC-137</strain>
    </source>
</reference>
<sequence>MPVLQFASFASLVQPTFWHELTRLKLEVLRLSDDHIPVTATYSVGKTIKDRNTGQEIELGLGKSRAVRVAGGSQHAFIVGAPGIVKNFNTVEEFKDADKKALFNQFAEEMWEAMVKNNDPSVLNKFLLITFADLKKYKYHYWFAFPAFAAQPLWEIDSEWSSATTAFTNAQLSILHDKLAAQSLPYFLIRRSGSNVEIASVDEYGDFYADTPEESRAVGFIDPSPHPSTPGWPLRNLLAYLRANNPSTTRYIQVLCWRDTEIPHGGSHWKSTFGVVIGGQTQGKPNAVGWEKNPQGKLGPRLADLAPMMDPSRLADQAVDLNLKLMRWRILPSLDLDKIASTRCLLLGAGTLGCYVARTLMGWGVRTITLVDSGRVSFSNPVRQPLFEFEDCLDGGKPKAECAAARLQKIFPGVNATGHTLSIPMPGHPVPPQSVEGVKEAVAKLEALISEHDAVFLLMDSRESRWLPTVIGAAKGKIVMNAALGFDTFLVMRHGARQPSADGTRLGCYYCNDIVAPADSLTDRTLDQMCTVTRPGLASIASSTAVELLMSLVQHPDGIHAAPPPPGKEPEEADNGVLGVVPHQIRGYLRQFRNHPIVGAAFSKCTGCSETVLKEYEAKGFDMMLRAFNEVGYLEAMTGLDKLYQEGEEALEAVDWEEEGEEDF</sequence>
<keyword evidence="2" id="KW-1185">Reference proteome</keyword>
<dbReference type="EMBL" id="MU273536">
    <property type="protein sequence ID" value="KAI0032771.1"/>
    <property type="molecule type" value="Genomic_DNA"/>
</dbReference>
<evidence type="ECO:0000313" key="2">
    <source>
        <dbReference type="Proteomes" id="UP000814128"/>
    </source>
</evidence>